<feature type="region of interest" description="Disordered" evidence="1">
    <location>
        <begin position="1"/>
        <end position="31"/>
    </location>
</feature>
<keyword evidence="3" id="KW-1185">Reference proteome</keyword>
<proteinExistence type="predicted"/>
<sequence>MSHSTSPPLSPSASLHPLPRPPSPTHSNLPTQIYHSSLLPRSIPTPALLDSVAGGAHYSGVESVNERRRSLLRSHPQSPNAVQAFGQRRQSNLPGAASASHLAAMDDLKEMYEGHSTKEMIQKRWQKGAEYEDPYTRCKGLSEIAPQWYALPRMYSKLAVTGRRVLSSTEHPNRLIMWQKHEYTVRVTGSKKVVESILVIDFDGDGKIVRLVDQRRGEDPPTRWGAQHLRRLNGRVVPWVPWLGNSPKPKSNSH</sequence>
<protein>
    <submittedName>
        <fullName evidence="2">Uncharacterized protein</fullName>
    </submittedName>
</protein>
<reference evidence="2" key="1">
    <citation type="submission" date="2022-01" db="EMBL/GenBank/DDBJ databases">
        <title>Comparative genomics reveals a dynamic genome evolution in the ectomycorrhizal milk-cap (Lactarius) mushrooms.</title>
        <authorList>
            <consortium name="DOE Joint Genome Institute"/>
            <person name="Lebreton A."/>
            <person name="Tang N."/>
            <person name="Kuo A."/>
            <person name="LaButti K."/>
            <person name="Drula E."/>
            <person name="Barry K."/>
            <person name="Clum A."/>
            <person name="Lipzen A."/>
            <person name="Mousain D."/>
            <person name="Ng V."/>
            <person name="Wang R."/>
            <person name="Wang X."/>
            <person name="Dai Y."/>
            <person name="Henrissat B."/>
            <person name="Grigoriev I.V."/>
            <person name="Guerin-Laguette A."/>
            <person name="Yu F."/>
            <person name="Martin F.M."/>
        </authorList>
    </citation>
    <scope>NUCLEOTIDE SEQUENCE</scope>
    <source>
        <strain evidence="2">QP</strain>
    </source>
</reference>
<organism evidence="2 3">
    <name type="scientific">Lactarius akahatsu</name>
    <dbReference type="NCBI Taxonomy" id="416441"/>
    <lineage>
        <taxon>Eukaryota</taxon>
        <taxon>Fungi</taxon>
        <taxon>Dikarya</taxon>
        <taxon>Basidiomycota</taxon>
        <taxon>Agaricomycotina</taxon>
        <taxon>Agaricomycetes</taxon>
        <taxon>Russulales</taxon>
        <taxon>Russulaceae</taxon>
        <taxon>Lactarius</taxon>
    </lineage>
</organism>
<dbReference type="Proteomes" id="UP001201163">
    <property type="component" value="Unassembled WGS sequence"/>
</dbReference>
<dbReference type="PANTHER" id="PTHR34213">
    <property type="entry name" value="NUCLEAR TRANSPORT FACTOR 2 (NTF2) FAMILY PROTEIN"/>
    <property type="match status" value="1"/>
</dbReference>
<dbReference type="AlphaFoldDB" id="A0AAD4LSL9"/>
<evidence type="ECO:0000313" key="2">
    <source>
        <dbReference type="EMBL" id="KAH9001724.1"/>
    </source>
</evidence>
<evidence type="ECO:0000256" key="1">
    <source>
        <dbReference type="SAM" id="MobiDB-lite"/>
    </source>
</evidence>
<evidence type="ECO:0000313" key="3">
    <source>
        <dbReference type="Proteomes" id="UP001201163"/>
    </source>
</evidence>
<dbReference type="Gene3D" id="3.10.450.50">
    <property type="match status" value="1"/>
</dbReference>
<name>A0AAD4LSL9_9AGAM</name>
<dbReference type="InterPro" id="IPR032710">
    <property type="entry name" value="NTF2-like_dom_sf"/>
</dbReference>
<accession>A0AAD4LSL9</accession>
<comment type="caution">
    <text evidence="2">The sequence shown here is derived from an EMBL/GenBank/DDBJ whole genome shotgun (WGS) entry which is preliminary data.</text>
</comment>
<dbReference type="PANTHER" id="PTHR34213:SF2">
    <property type="entry name" value="NUCLEAR TRANSPORT FACTOR 2 (NTF2) FAMILY PROTEIN"/>
    <property type="match status" value="1"/>
</dbReference>
<dbReference type="EMBL" id="JAKELL010000001">
    <property type="protein sequence ID" value="KAH9001724.1"/>
    <property type="molecule type" value="Genomic_DNA"/>
</dbReference>
<feature type="compositionally biased region" description="Low complexity" evidence="1">
    <location>
        <begin position="1"/>
        <end position="17"/>
    </location>
</feature>
<dbReference type="SUPFAM" id="SSF54427">
    <property type="entry name" value="NTF2-like"/>
    <property type="match status" value="1"/>
</dbReference>
<gene>
    <name evidence="2" type="ORF">EDB92DRAFT_1812428</name>
</gene>